<proteinExistence type="predicted"/>
<evidence type="ECO:0000313" key="6">
    <source>
        <dbReference type="Proteomes" id="UP001598300"/>
    </source>
</evidence>
<dbReference type="Proteomes" id="UP001598300">
    <property type="component" value="Unassembled WGS sequence"/>
</dbReference>
<comment type="caution">
    <text evidence="5">The sequence shown here is derived from an EMBL/GenBank/DDBJ whole genome shotgun (WGS) entry which is preliminary data.</text>
</comment>
<feature type="region of interest" description="Disordered" evidence="2">
    <location>
        <begin position="2013"/>
        <end position="2033"/>
    </location>
</feature>
<feature type="region of interest" description="Disordered" evidence="2">
    <location>
        <begin position="2097"/>
        <end position="2127"/>
    </location>
</feature>
<dbReference type="CDD" id="cd00081">
    <property type="entry name" value="Hint"/>
    <property type="match status" value="1"/>
</dbReference>
<evidence type="ECO:0000256" key="3">
    <source>
        <dbReference type="SAM" id="SignalP"/>
    </source>
</evidence>
<feature type="compositionally biased region" description="Basic and acidic residues" evidence="2">
    <location>
        <begin position="1630"/>
        <end position="1647"/>
    </location>
</feature>
<feature type="chain" id="PRO_5046009042" evidence="3">
    <location>
        <begin position="22"/>
        <end position="2127"/>
    </location>
</feature>
<feature type="region of interest" description="Disordered" evidence="2">
    <location>
        <begin position="1918"/>
        <end position="1942"/>
    </location>
</feature>
<feature type="domain" description="Teneurin-like YD-shell" evidence="4">
    <location>
        <begin position="1677"/>
        <end position="1871"/>
    </location>
</feature>
<sequence length="2127" mass="228372">MSTVMVATLLQATATPAPAVAAATSLPGLPESEKAIEGRRINEVEPRAVDKGPASPAAAPQATVPAPGRATIAVPTAAADGTTRFARPKNQPIGIGRTAASPGSHKEGNGTRRSARTLPAAPTDVTSQILDHKQATRAGVNGLLFALTPHTPDAPDAPDAASRTAGSSGEAPVALSVDYSAFAQSYGGAYASRMRLFQLPSCALTTPDRAECRDGTPVDATNDTAAQTLTADAVTLRPGTATVLAATAATAGDRGDYKATSLSPSSSWSTSLNTGDFTWSYGIEVPEVPGSLKPRLGLSYSSGSIDGRTGGTNNQASWVGDGFDLWPGFIERRYKPCADDGVKNADGSKPGDMCWAYDNAFISFNGSSGELIPVSKDEFKLKRDDGTRITRLKSADRANGDNDNEYWRLTSPDGTQYYFGYNRLPGWTSGKPTTDSTWTLPVFGNNSGEDCNGTSFANSWCQQAWRWNVDYVVDPHGNAMSYHYAKETNSYGRNLKAADNTPYTRGGTLQRIDYGQRSNDLYGTKPLSQVVFGSAERCLPQSGVTCAADTIDSNAFHWYDTPWDLNCKTGANCDNGRFSPSFWTRKRLTDITTQVLKSDGTYAKVDAWKLAHRWGMADTDYQLLLTSIQRTGESTTPQATGEPAVPAVALPKTTFAYTQLANRLDRTGDGFAPFIKERLSAVDDESGGQISANYSAATCDWNALPTPETNTTRCFPQFIGGSDTDPATVHWFNKYVTTSVTLTDRTGSSPDQVTSYQYLGDAAWHYADDDGLTKEKEKTWSQWRGYGQVRVKTGGQGGDAAMKTQEDSYFLRGMHGDRKTASGGTKSVSVSLAAGEGAAITDHEAAAGFAYKTVTFDKPGGKVLSKSVKRPWYHETAKKVRDWGTVTANFTGISSGKNWISLDEGAGSSWRTTSTSLTYDTVAGRLTEADDFGDDSTAADDQCTRTTYPSNTSGIITLPVRVETVAKACSASVNRAKDVLSDTRSVYDGGAYGAAPVKGDVTATATLKSHDGSKATYLESGATYDTYGRQLTTTDLTADVTVTGNAAPVRTARDDGRTGTVAYLPATGFATQIKTTTPPAKKGDATTAQTSTTDILPGRDLATKLTDTNGKVTAVRYDALGRTKKVWLADRRTSQTPTQEFDYTIAENKPVSVTTWTLNNSGGQMAASYTLYDGFLRERQTQVPGPEGGSLIGDSFYDERGLIATTFTPYYVTGKPSSTLFKPDNALSVETQTRTTYDGLNRPVETRRIAGNGDGGTVLDITRAVYGGDRITTVPPVGGTTTTTLTDARGNTTELRQHHTRAADSAFDSTRYEHTPRGELSKVTDSAGNNWLYEYDQLGRQTKATDPDKGTVTSTYDDRGRLTYSKDARTGVPGLAYVYDGLGRRTEVREGSDSGPLRTKQVYDTFPGAKGQLAESIRYVDGHAYTTRVDAYDQLYRPFRASVVIPAVEGKLQGTYQTNSSYLPSGLQGGVNYSRAGSLPGDTFSYTYEKDTLRPIAVSGAGMTSSTSYSYTGKPLQYAMGLADSIKKTQVTNTYEWGTQRLSTSRVDRQDQPGVDRHATYRYNEAGNILSIADVSRTGTDTQCFAYDHLGRITEAWAQPVTTCAPAPAGDKLGGPAPYWQSFTYENGNRKSEVRHDPTGDAAKDVTRQYGYPAPGSARPHALTSLTTTDAAGSRTESYGYDATGNTTTRPGQDLTWDAEGHLATVTEDGKTTSYLYDTAGNRLIARTPTETTLYLGHTEITLATGSDEPKATRYIPLGGGHTAVRNDDGTFAFTIADHHGTGELAVQATTLALTQRRTLPFGALRGTTPTTWPGTKGFVGGTDDSESTGLTHLGAREYDPDLGRFISVDPILDLADPQQMNGYNYGNDNPATLSDPDGLKPMATGGSARDEDAYDRKHATVTVKLPGKKFMPIADTYRRAKPPTGPSVNDQRYMRSGKNDLLPFPEKRRKEFIQEFNKELTELGYVPGTRWDDNSTKESAFFNTCHQPGFSCEEDLMEEHIEGALLEVGLDGNGGPRMGGRGRGGSRGKCAPNNSFISGTQVLMADGTTKPIEQIEIGDRVLATDPETGESRPETVTAEIVGKGSKDLVRITLAQPGSTGKPKIIAATDGHPSGYRRPTNGSTPRT</sequence>
<keyword evidence="6" id="KW-1185">Reference proteome</keyword>
<protein>
    <submittedName>
        <fullName evidence="5">RHS repeat-associated core domain-containing protein</fullName>
    </submittedName>
</protein>
<feature type="compositionally biased region" description="Polar residues" evidence="2">
    <location>
        <begin position="1664"/>
        <end position="1677"/>
    </location>
</feature>
<evidence type="ECO:0000256" key="1">
    <source>
        <dbReference type="ARBA" id="ARBA00022737"/>
    </source>
</evidence>
<feature type="region of interest" description="Disordered" evidence="2">
    <location>
        <begin position="84"/>
        <end position="125"/>
    </location>
</feature>
<dbReference type="InterPro" id="IPR056823">
    <property type="entry name" value="TEN-like_YD-shell"/>
</dbReference>
<dbReference type="RefSeq" id="WP_381301012.1">
    <property type="nucleotide sequence ID" value="NZ_JBHVRE010000037.1"/>
</dbReference>
<dbReference type="Pfam" id="PF25023">
    <property type="entry name" value="TEN_YD-shell"/>
    <property type="match status" value="1"/>
</dbReference>
<feature type="region of interest" description="Disordered" evidence="2">
    <location>
        <begin position="1630"/>
        <end position="1695"/>
    </location>
</feature>
<feature type="region of interest" description="Disordered" evidence="2">
    <location>
        <begin position="146"/>
        <end position="167"/>
    </location>
</feature>
<dbReference type="InterPro" id="IPR031325">
    <property type="entry name" value="RHS_repeat"/>
</dbReference>
<dbReference type="InterPro" id="IPR022385">
    <property type="entry name" value="Rhs_assc_core"/>
</dbReference>
<keyword evidence="3" id="KW-0732">Signal</keyword>
<dbReference type="Gene3D" id="2.170.16.10">
    <property type="entry name" value="Hedgehog/Intein (Hint) domain"/>
    <property type="match status" value="1"/>
</dbReference>
<evidence type="ECO:0000313" key="5">
    <source>
        <dbReference type="EMBL" id="MFD3957745.1"/>
    </source>
</evidence>
<dbReference type="InterPro" id="IPR050708">
    <property type="entry name" value="T6SS_VgrG/RHS"/>
</dbReference>
<organism evidence="5 6">
    <name type="scientific">Streptomyces bacillaris</name>
    <dbReference type="NCBI Taxonomy" id="68179"/>
    <lineage>
        <taxon>Bacteria</taxon>
        <taxon>Bacillati</taxon>
        <taxon>Actinomycetota</taxon>
        <taxon>Actinomycetes</taxon>
        <taxon>Kitasatosporales</taxon>
        <taxon>Streptomycetaceae</taxon>
        <taxon>Streptomyces</taxon>
    </lineage>
</organism>
<dbReference type="SUPFAM" id="SSF51294">
    <property type="entry name" value="Hedgehog/intein (Hint) domain"/>
    <property type="match status" value="1"/>
</dbReference>
<dbReference type="NCBIfam" id="TIGR03696">
    <property type="entry name" value="Rhs_assc_core"/>
    <property type="match status" value="1"/>
</dbReference>
<dbReference type="Gene3D" id="2.180.10.10">
    <property type="entry name" value="RHS repeat-associated core"/>
    <property type="match status" value="1"/>
</dbReference>
<evidence type="ECO:0000259" key="4">
    <source>
        <dbReference type="Pfam" id="PF25023"/>
    </source>
</evidence>
<feature type="compositionally biased region" description="Gly residues" evidence="2">
    <location>
        <begin position="2013"/>
        <end position="2028"/>
    </location>
</feature>
<accession>A0ABW6DV74</accession>
<gene>
    <name evidence="5" type="ORF">ACFWR3_16905</name>
</gene>
<dbReference type="PANTHER" id="PTHR32305">
    <property type="match status" value="1"/>
</dbReference>
<feature type="compositionally biased region" description="Low complexity" evidence="2">
    <location>
        <begin position="53"/>
        <end position="64"/>
    </location>
</feature>
<dbReference type="Pfam" id="PF05593">
    <property type="entry name" value="RHS_repeat"/>
    <property type="match status" value="1"/>
</dbReference>
<dbReference type="NCBIfam" id="TIGR01643">
    <property type="entry name" value="YD_repeat_2x"/>
    <property type="match status" value="1"/>
</dbReference>
<feature type="signal peptide" evidence="3">
    <location>
        <begin position="1"/>
        <end position="21"/>
    </location>
</feature>
<dbReference type="EMBL" id="JBHXPM010000015">
    <property type="protein sequence ID" value="MFD3957745.1"/>
    <property type="molecule type" value="Genomic_DNA"/>
</dbReference>
<keyword evidence="1" id="KW-0677">Repeat</keyword>
<dbReference type="InterPro" id="IPR006530">
    <property type="entry name" value="YD"/>
</dbReference>
<name>A0ABW6DV74_9ACTN</name>
<reference evidence="5 6" key="1">
    <citation type="submission" date="2024-09" db="EMBL/GenBank/DDBJ databases">
        <title>The Natural Products Discovery Center: Release of the First 8490 Sequenced Strains for Exploring Actinobacteria Biosynthetic Diversity.</title>
        <authorList>
            <person name="Kalkreuter E."/>
            <person name="Kautsar S.A."/>
            <person name="Yang D."/>
            <person name="Bader C.D."/>
            <person name="Teijaro C.N."/>
            <person name="Fluegel L."/>
            <person name="Davis C.M."/>
            <person name="Simpson J.R."/>
            <person name="Lauterbach L."/>
            <person name="Steele A.D."/>
            <person name="Gui C."/>
            <person name="Meng S."/>
            <person name="Li G."/>
            <person name="Viehrig K."/>
            <person name="Ye F."/>
            <person name="Su P."/>
            <person name="Kiefer A.F."/>
            <person name="Nichols A."/>
            <person name="Cepeda A.J."/>
            <person name="Yan W."/>
            <person name="Fan B."/>
            <person name="Jiang Y."/>
            <person name="Adhikari A."/>
            <person name="Zheng C.-J."/>
            <person name="Schuster L."/>
            <person name="Cowan T.M."/>
            <person name="Smanski M.J."/>
            <person name="Chevrette M.G."/>
            <person name="De Carvalho L.P.S."/>
            <person name="Shen B."/>
        </authorList>
    </citation>
    <scope>NUCLEOTIDE SEQUENCE [LARGE SCALE GENOMIC DNA]</scope>
    <source>
        <strain evidence="5 6">NPDC058584</strain>
    </source>
</reference>
<dbReference type="PANTHER" id="PTHR32305:SF17">
    <property type="entry name" value="TRNA NUCLEASE WAPA"/>
    <property type="match status" value="1"/>
</dbReference>
<feature type="region of interest" description="Disordered" evidence="2">
    <location>
        <begin position="44"/>
        <end position="64"/>
    </location>
</feature>
<dbReference type="InterPro" id="IPR036844">
    <property type="entry name" value="Hint_dom_sf"/>
</dbReference>
<evidence type="ECO:0000256" key="2">
    <source>
        <dbReference type="SAM" id="MobiDB-lite"/>
    </source>
</evidence>